<accession>A0A9N9RLP4</accession>
<evidence type="ECO:0000313" key="8">
    <source>
        <dbReference type="Proteomes" id="UP001153620"/>
    </source>
</evidence>
<reference evidence="7" key="2">
    <citation type="submission" date="2022-10" db="EMBL/GenBank/DDBJ databases">
        <authorList>
            <consortium name="ENA_rothamsted_submissions"/>
            <consortium name="culmorum"/>
            <person name="King R."/>
        </authorList>
    </citation>
    <scope>NUCLEOTIDE SEQUENCE</scope>
</reference>
<name>A0A9N9RLP4_9DIPT</name>
<dbReference type="OrthoDB" id="19653at2759"/>
<evidence type="ECO:0000256" key="1">
    <source>
        <dbReference type="ARBA" id="ARBA00005964"/>
    </source>
</evidence>
<dbReference type="InterPro" id="IPR002018">
    <property type="entry name" value="CarbesteraseB"/>
</dbReference>
<keyword evidence="8" id="KW-1185">Reference proteome</keyword>
<dbReference type="PANTHER" id="PTHR43142:SF1">
    <property type="entry name" value="CARBOXYLIC ESTER HYDROLASE"/>
    <property type="match status" value="1"/>
</dbReference>
<dbReference type="PANTHER" id="PTHR43142">
    <property type="entry name" value="CARBOXYLIC ESTER HYDROLASE"/>
    <property type="match status" value="1"/>
</dbReference>
<protein>
    <recommendedName>
        <fullName evidence="5">carboxylesterase</fullName>
        <ecNumber evidence="5">3.1.1.1</ecNumber>
    </recommendedName>
</protein>
<dbReference type="EC" id="3.1.1.1" evidence="5"/>
<dbReference type="EMBL" id="OU895877">
    <property type="protein sequence ID" value="CAG9800585.1"/>
    <property type="molecule type" value="Genomic_DNA"/>
</dbReference>
<evidence type="ECO:0000259" key="6">
    <source>
        <dbReference type="Pfam" id="PF00135"/>
    </source>
</evidence>
<reference evidence="7" key="1">
    <citation type="submission" date="2022-01" db="EMBL/GenBank/DDBJ databases">
        <authorList>
            <person name="King R."/>
        </authorList>
    </citation>
    <scope>NUCLEOTIDE SEQUENCE</scope>
</reference>
<keyword evidence="2" id="KW-0719">Serine esterase</keyword>
<dbReference type="GO" id="GO:0106435">
    <property type="term" value="F:carboxylesterase activity"/>
    <property type="evidence" value="ECO:0007669"/>
    <property type="project" value="UniProtKB-EC"/>
</dbReference>
<dbReference type="InterPro" id="IPR029058">
    <property type="entry name" value="AB_hydrolase_fold"/>
</dbReference>
<sequence>MLQQIIRARVRRSIKDSLMFTHQKVQLKIHQGTVKGVIENLANGKSFYRFSGIPYARNPEGKLRFKAPEKLLKFEKDVIDCTREGSACFHQSTVTGNYIGSENCLNLNVYAPADAKFKKLPVIVFIHGGGFMLDSNSVDFYSPEYLLAEDVVVVTVNYRLHTLGFLSLPSMGISGNAGLKDQQMALEWVYDNISHFNGDPDNICLFGESAGAASVYLHTLNPKSRRFISSAICNSGTALDTWLYQRDGEGKTKMLAKRVGAKGSSDKDIYDALMSSSTQSLYDLANKVRTPDEYRRSIPFTFKPIVENESDDAFMTESPLELIKGQNGQIKLPMIIGNNSADGMTMTYYFRKNLNLNNEDTVRLVPFFINVDPLSKEAKALGDKISKFYMGNKGVCEETLQRYLDLNSDSYFFVSQTIAANLNKIHNPGMNQYLYEFDFDGELNFMKRALRMKKYKGACHFDDMSYLFRHQIIDVSIRKNSREHKMRDRMCKMWTNFAKYKNPTPKTNNPLPTIWEPVKSTDKDLNYMILDDNPRMVKNIHSDRINFWKEVLEEFNGSFFNPICP</sequence>
<dbReference type="Gene3D" id="3.40.50.1820">
    <property type="entry name" value="alpha/beta hydrolase"/>
    <property type="match status" value="1"/>
</dbReference>
<evidence type="ECO:0000313" key="7">
    <source>
        <dbReference type="EMBL" id="CAG9800585.1"/>
    </source>
</evidence>
<organism evidence="7 8">
    <name type="scientific">Chironomus riparius</name>
    <dbReference type="NCBI Taxonomy" id="315576"/>
    <lineage>
        <taxon>Eukaryota</taxon>
        <taxon>Metazoa</taxon>
        <taxon>Ecdysozoa</taxon>
        <taxon>Arthropoda</taxon>
        <taxon>Hexapoda</taxon>
        <taxon>Insecta</taxon>
        <taxon>Pterygota</taxon>
        <taxon>Neoptera</taxon>
        <taxon>Endopterygota</taxon>
        <taxon>Diptera</taxon>
        <taxon>Nematocera</taxon>
        <taxon>Chironomoidea</taxon>
        <taxon>Chironomidae</taxon>
        <taxon>Chironominae</taxon>
        <taxon>Chironomus</taxon>
    </lineage>
</organism>
<gene>
    <name evidence="7" type="ORF">CHIRRI_LOCUS3525</name>
</gene>
<evidence type="ECO:0000256" key="4">
    <source>
        <dbReference type="ARBA" id="ARBA00023180"/>
    </source>
</evidence>
<dbReference type="SUPFAM" id="SSF53474">
    <property type="entry name" value="alpha/beta-Hydrolases"/>
    <property type="match status" value="1"/>
</dbReference>
<keyword evidence="4" id="KW-0325">Glycoprotein</keyword>
<comment type="similarity">
    <text evidence="1">Belongs to the type-B carboxylesterase/lipase family.</text>
</comment>
<feature type="domain" description="Carboxylesterase type B" evidence="6">
    <location>
        <begin position="25"/>
        <end position="548"/>
    </location>
</feature>
<dbReference type="AlphaFoldDB" id="A0A9N9RLP4"/>
<keyword evidence="3" id="KW-0378">Hydrolase</keyword>
<proteinExistence type="inferred from homology"/>
<evidence type="ECO:0000256" key="2">
    <source>
        <dbReference type="ARBA" id="ARBA00022487"/>
    </source>
</evidence>
<evidence type="ECO:0000256" key="5">
    <source>
        <dbReference type="ARBA" id="ARBA00039155"/>
    </source>
</evidence>
<dbReference type="Proteomes" id="UP001153620">
    <property type="component" value="Chromosome 1"/>
</dbReference>
<evidence type="ECO:0000256" key="3">
    <source>
        <dbReference type="ARBA" id="ARBA00022801"/>
    </source>
</evidence>
<dbReference type="Pfam" id="PF00135">
    <property type="entry name" value="COesterase"/>
    <property type="match status" value="1"/>
</dbReference>